<evidence type="ECO:0000313" key="1">
    <source>
        <dbReference type="EMBL" id="GAI05403.1"/>
    </source>
</evidence>
<proteinExistence type="predicted"/>
<dbReference type="AlphaFoldDB" id="X1KFH5"/>
<dbReference type="EMBL" id="BARV01011236">
    <property type="protein sequence ID" value="GAI05403.1"/>
    <property type="molecule type" value="Genomic_DNA"/>
</dbReference>
<accession>X1KFH5</accession>
<protein>
    <submittedName>
        <fullName evidence="1">Uncharacterized protein</fullName>
    </submittedName>
</protein>
<organism evidence="1">
    <name type="scientific">marine sediment metagenome</name>
    <dbReference type="NCBI Taxonomy" id="412755"/>
    <lineage>
        <taxon>unclassified sequences</taxon>
        <taxon>metagenomes</taxon>
        <taxon>ecological metagenomes</taxon>
    </lineage>
</organism>
<gene>
    <name evidence="1" type="ORF">S06H3_21403</name>
</gene>
<sequence length="239" mass="27237">MRHELIKEISSALKAMEQGAFQDFCLDFLPLFDPSYKGLERHGGTVEGKTRKGTPDLIKILSNGKQIAVQCSAETGYWRSPKEKNRFPTWKPCEDIDKCVQHLDNLEEIVLCSSQEVPTDKPNAKADILSYAKDKTNARITLLCCANIENSLINNVGTPDFEALFKNHFPKIHERIAFLKEAQGNKLALELLKERQERPVSLDNVLKIATDATRNFPDFKVAKDYALKKIDELRSRFER</sequence>
<name>X1KFH5_9ZZZZ</name>
<comment type="caution">
    <text evidence="1">The sequence shown here is derived from an EMBL/GenBank/DDBJ whole genome shotgun (WGS) entry which is preliminary data.</text>
</comment>
<reference evidence="1" key="1">
    <citation type="journal article" date="2014" name="Front. Microbiol.">
        <title>High frequency of phylogenetically diverse reductive dehalogenase-homologous genes in deep subseafloor sedimentary metagenomes.</title>
        <authorList>
            <person name="Kawai M."/>
            <person name="Futagami T."/>
            <person name="Toyoda A."/>
            <person name="Takaki Y."/>
            <person name="Nishi S."/>
            <person name="Hori S."/>
            <person name="Arai W."/>
            <person name="Tsubouchi T."/>
            <person name="Morono Y."/>
            <person name="Uchiyama I."/>
            <person name="Ito T."/>
            <person name="Fujiyama A."/>
            <person name="Inagaki F."/>
            <person name="Takami H."/>
        </authorList>
    </citation>
    <scope>NUCLEOTIDE SEQUENCE</scope>
    <source>
        <strain evidence="1">Expedition CK06-06</strain>
    </source>
</reference>
<feature type="non-terminal residue" evidence="1">
    <location>
        <position position="239"/>
    </location>
</feature>